<reference evidence="1" key="1">
    <citation type="submission" date="2023-03" db="EMBL/GenBank/DDBJ databases">
        <title>Massive genome expansion in bonnet fungi (Mycena s.s.) driven by repeated elements and novel gene families across ecological guilds.</title>
        <authorList>
            <consortium name="Lawrence Berkeley National Laboratory"/>
            <person name="Harder C.B."/>
            <person name="Miyauchi S."/>
            <person name="Viragh M."/>
            <person name="Kuo A."/>
            <person name="Thoen E."/>
            <person name="Andreopoulos B."/>
            <person name="Lu D."/>
            <person name="Skrede I."/>
            <person name="Drula E."/>
            <person name="Henrissat B."/>
            <person name="Morin E."/>
            <person name="Kohler A."/>
            <person name="Barry K."/>
            <person name="LaButti K."/>
            <person name="Morin E."/>
            <person name="Salamov A."/>
            <person name="Lipzen A."/>
            <person name="Mereny Z."/>
            <person name="Hegedus B."/>
            <person name="Baldrian P."/>
            <person name="Stursova M."/>
            <person name="Weitz H."/>
            <person name="Taylor A."/>
            <person name="Grigoriev I.V."/>
            <person name="Nagy L.G."/>
            <person name="Martin F."/>
            <person name="Kauserud H."/>
        </authorList>
    </citation>
    <scope>NUCLEOTIDE SEQUENCE</scope>
    <source>
        <strain evidence="1">9144</strain>
    </source>
</reference>
<dbReference type="GO" id="GO:0031210">
    <property type="term" value="F:phosphatidylcholine binding"/>
    <property type="evidence" value="ECO:0007669"/>
    <property type="project" value="TreeGrafter"/>
</dbReference>
<name>A0AAD6YL84_9AGAR</name>
<keyword evidence="2" id="KW-1185">Reference proteome</keyword>
<comment type="caution">
    <text evidence="1">The sequence shown here is derived from an EMBL/GenBank/DDBJ whole genome shotgun (WGS) entry which is preliminary data.</text>
</comment>
<evidence type="ECO:0000313" key="2">
    <source>
        <dbReference type="Proteomes" id="UP001219525"/>
    </source>
</evidence>
<evidence type="ECO:0000313" key="1">
    <source>
        <dbReference type="EMBL" id="KAJ7222540.1"/>
    </source>
</evidence>
<dbReference type="GO" id="GO:0004105">
    <property type="term" value="F:choline-phosphate cytidylyltransferase activity"/>
    <property type="evidence" value="ECO:0007669"/>
    <property type="project" value="InterPro"/>
</dbReference>
<dbReference type="AlphaFoldDB" id="A0AAD6YL84"/>
<organism evidence="1 2">
    <name type="scientific">Mycena pura</name>
    <dbReference type="NCBI Taxonomy" id="153505"/>
    <lineage>
        <taxon>Eukaryota</taxon>
        <taxon>Fungi</taxon>
        <taxon>Dikarya</taxon>
        <taxon>Basidiomycota</taxon>
        <taxon>Agaricomycotina</taxon>
        <taxon>Agaricomycetes</taxon>
        <taxon>Agaricomycetidae</taxon>
        <taxon>Agaricales</taxon>
        <taxon>Marasmiineae</taxon>
        <taxon>Mycenaceae</taxon>
        <taxon>Mycena</taxon>
    </lineage>
</organism>
<sequence>MVGSHALQLRQAKLSFPSVYPLVGVSSDAQSTSAHRLEAVRHRRWGDEVVAEAPWIIDRIDYVAHDEVQYAAVGRADVYELCKSQGKFIPTQRVSTSELLERIVSGYRHQVFDDKLEEMVERWGIRKAEGSDYDESSRVGTGCLEEYGPRPPIGLIF</sequence>
<dbReference type="GO" id="GO:0005635">
    <property type="term" value="C:nuclear envelope"/>
    <property type="evidence" value="ECO:0007669"/>
    <property type="project" value="TreeGrafter"/>
</dbReference>
<dbReference type="Proteomes" id="UP001219525">
    <property type="component" value="Unassembled WGS sequence"/>
</dbReference>
<dbReference type="InterPro" id="IPR045049">
    <property type="entry name" value="Pcy1-like"/>
</dbReference>
<dbReference type="Gene3D" id="3.40.50.620">
    <property type="entry name" value="HUPs"/>
    <property type="match status" value="1"/>
</dbReference>
<dbReference type="PANTHER" id="PTHR10739:SF13">
    <property type="entry name" value="CHOLINE-PHOSPHATE CYTIDYLYLTRANSFERASE"/>
    <property type="match status" value="1"/>
</dbReference>
<accession>A0AAD6YL84</accession>
<gene>
    <name evidence="1" type="ORF">GGX14DRAFT_532323</name>
</gene>
<protein>
    <submittedName>
        <fullName evidence="1">Uncharacterized protein</fullName>
    </submittedName>
</protein>
<dbReference type="PANTHER" id="PTHR10739">
    <property type="entry name" value="CYTIDYLYLTRANSFERASE"/>
    <property type="match status" value="1"/>
</dbReference>
<proteinExistence type="predicted"/>
<dbReference type="InterPro" id="IPR014729">
    <property type="entry name" value="Rossmann-like_a/b/a_fold"/>
</dbReference>
<dbReference type="EMBL" id="JARJCW010000007">
    <property type="protein sequence ID" value="KAJ7222540.1"/>
    <property type="molecule type" value="Genomic_DNA"/>
</dbReference>